<sequence length="130" mass="14491">MNASRLLQLAEHLETGELGHEKFFFGSFTAGERNPDRYNCGTVGCAIGECPAVWPGEWEFKNLMPVLRDAGELEDSLNCAERFFDINGPEMLALFCPGEGLSCIPPIGSDATRHEVAARIRAFVRWKEEQ</sequence>
<comment type="caution">
    <text evidence="1">The sequence shown here is derived from an EMBL/GenBank/DDBJ whole genome shotgun (WGS) entry which is preliminary data.</text>
</comment>
<accession>A0A0F9PPL3</accession>
<name>A0A0F9PPL3_9ZZZZ</name>
<dbReference type="EMBL" id="LAZR01002277">
    <property type="protein sequence ID" value="KKN32114.1"/>
    <property type="molecule type" value="Genomic_DNA"/>
</dbReference>
<evidence type="ECO:0000313" key="1">
    <source>
        <dbReference type="EMBL" id="KKN32114.1"/>
    </source>
</evidence>
<gene>
    <name evidence="1" type="ORF">LCGC14_0817250</name>
</gene>
<reference evidence="1" key="1">
    <citation type="journal article" date="2015" name="Nature">
        <title>Complex archaea that bridge the gap between prokaryotes and eukaryotes.</title>
        <authorList>
            <person name="Spang A."/>
            <person name="Saw J.H."/>
            <person name="Jorgensen S.L."/>
            <person name="Zaremba-Niedzwiedzka K."/>
            <person name="Martijn J."/>
            <person name="Lind A.E."/>
            <person name="van Eijk R."/>
            <person name="Schleper C."/>
            <person name="Guy L."/>
            <person name="Ettema T.J."/>
        </authorList>
    </citation>
    <scope>NUCLEOTIDE SEQUENCE</scope>
</reference>
<organism evidence="1">
    <name type="scientific">marine sediment metagenome</name>
    <dbReference type="NCBI Taxonomy" id="412755"/>
    <lineage>
        <taxon>unclassified sequences</taxon>
        <taxon>metagenomes</taxon>
        <taxon>ecological metagenomes</taxon>
    </lineage>
</organism>
<proteinExistence type="predicted"/>
<dbReference type="AlphaFoldDB" id="A0A0F9PPL3"/>
<protein>
    <submittedName>
        <fullName evidence="1">Uncharacterized protein</fullName>
    </submittedName>
</protein>